<name>A0AAF0QRC0_SOLVR</name>
<feature type="transmembrane region" description="Helical" evidence="2">
    <location>
        <begin position="157"/>
        <end position="176"/>
    </location>
</feature>
<proteinExistence type="predicted"/>
<keyword evidence="2" id="KW-0812">Transmembrane</keyword>
<accession>A0AAF0QRC0</accession>
<evidence type="ECO:0000256" key="1">
    <source>
        <dbReference type="SAM" id="MobiDB-lite"/>
    </source>
</evidence>
<dbReference type="EMBL" id="CP133616">
    <property type="protein sequence ID" value="WMV28767.1"/>
    <property type="molecule type" value="Genomic_DNA"/>
</dbReference>
<evidence type="ECO:0000313" key="3">
    <source>
        <dbReference type="EMBL" id="WMV28767.1"/>
    </source>
</evidence>
<feature type="transmembrane region" description="Helical" evidence="2">
    <location>
        <begin position="88"/>
        <end position="107"/>
    </location>
</feature>
<sequence length="202" mass="22362">MAIETTTEGTGNGATSTGNTSSVTFPVIDHNHSLFLRHTDTPGRTVYRSVRFDLEVNRFDLLGLEPLKVKRFRVGKMKEKSQVFGEKGWGVALASVPQLGLLKFLVWRSAPCRAPRTPSFPILFTLSHACSLVLYLCFLVVSNTQRYVEQSPGKSSFVLFSSLNCGLAFQLAYSYIQCTDASWSASYDDADIGTQGQHPARR</sequence>
<keyword evidence="4" id="KW-1185">Reference proteome</keyword>
<protein>
    <submittedName>
        <fullName evidence="3">Uncharacterized protein</fullName>
    </submittedName>
</protein>
<keyword evidence="2" id="KW-0472">Membrane</keyword>
<keyword evidence="2" id="KW-1133">Transmembrane helix</keyword>
<reference evidence="3" key="1">
    <citation type="submission" date="2023-08" db="EMBL/GenBank/DDBJ databases">
        <title>A de novo genome assembly of Solanum verrucosum Schlechtendal, a Mexican diploid species geographically isolated from the other diploid A-genome species in potato relatives.</title>
        <authorList>
            <person name="Hosaka K."/>
        </authorList>
    </citation>
    <scope>NUCLEOTIDE SEQUENCE</scope>
    <source>
        <tissue evidence="3">Young leaves</tissue>
    </source>
</reference>
<feature type="region of interest" description="Disordered" evidence="1">
    <location>
        <begin position="1"/>
        <end position="22"/>
    </location>
</feature>
<gene>
    <name evidence="3" type="ORF">MTR67_022152</name>
</gene>
<evidence type="ECO:0000256" key="2">
    <source>
        <dbReference type="SAM" id="Phobius"/>
    </source>
</evidence>
<dbReference type="AlphaFoldDB" id="A0AAF0QRC0"/>
<organism evidence="3 4">
    <name type="scientific">Solanum verrucosum</name>
    <dbReference type="NCBI Taxonomy" id="315347"/>
    <lineage>
        <taxon>Eukaryota</taxon>
        <taxon>Viridiplantae</taxon>
        <taxon>Streptophyta</taxon>
        <taxon>Embryophyta</taxon>
        <taxon>Tracheophyta</taxon>
        <taxon>Spermatophyta</taxon>
        <taxon>Magnoliopsida</taxon>
        <taxon>eudicotyledons</taxon>
        <taxon>Gunneridae</taxon>
        <taxon>Pentapetalae</taxon>
        <taxon>asterids</taxon>
        <taxon>lamiids</taxon>
        <taxon>Solanales</taxon>
        <taxon>Solanaceae</taxon>
        <taxon>Solanoideae</taxon>
        <taxon>Solaneae</taxon>
        <taxon>Solanum</taxon>
    </lineage>
</organism>
<feature type="transmembrane region" description="Helical" evidence="2">
    <location>
        <begin position="119"/>
        <end position="141"/>
    </location>
</feature>
<evidence type="ECO:0000313" key="4">
    <source>
        <dbReference type="Proteomes" id="UP001234989"/>
    </source>
</evidence>
<dbReference type="Proteomes" id="UP001234989">
    <property type="component" value="Chromosome 5"/>
</dbReference>